<evidence type="ECO:0000313" key="3">
    <source>
        <dbReference type="Proteomes" id="UP000324065"/>
    </source>
</evidence>
<name>A0A5M6I7N6_9PROT</name>
<dbReference type="AlphaFoldDB" id="A0A5M6I7N6"/>
<dbReference type="CDD" id="cd04186">
    <property type="entry name" value="GT_2_like_c"/>
    <property type="match status" value="1"/>
</dbReference>
<dbReference type="Pfam" id="PF13578">
    <property type="entry name" value="Methyltransf_24"/>
    <property type="match status" value="1"/>
</dbReference>
<reference evidence="2 3" key="1">
    <citation type="submission" date="2019-09" db="EMBL/GenBank/DDBJ databases">
        <title>Genome sequence of Roseospira marina, one of the more divergent members of the non-sulfur purple photosynthetic bacterial family, the Rhodospirillaceae.</title>
        <authorList>
            <person name="Meyer T."/>
            <person name="Kyndt J."/>
        </authorList>
    </citation>
    <scope>NUCLEOTIDE SEQUENCE [LARGE SCALE GENOMIC DNA]</scope>
    <source>
        <strain evidence="2 3">DSM 15113</strain>
    </source>
</reference>
<accession>A0A5M6I7N6</accession>
<dbReference type="InterPro" id="IPR029044">
    <property type="entry name" value="Nucleotide-diphossugar_trans"/>
</dbReference>
<evidence type="ECO:0000259" key="1">
    <source>
        <dbReference type="Pfam" id="PF00535"/>
    </source>
</evidence>
<dbReference type="Gene3D" id="3.40.50.150">
    <property type="entry name" value="Vaccinia Virus protein VP39"/>
    <property type="match status" value="1"/>
</dbReference>
<dbReference type="InterPro" id="IPR029063">
    <property type="entry name" value="SAM-dependent_MTases_sf"/>
</dbReference>
<dbReference type="CDD" id="cd03801">
    <property type="entry name" value="GT4_PimA-like"/>
    <property type="match status" value="1"/>
</dbReference>
<dbReference type="PANTHER" id="PTHR43179:SF7">
    <property type="entry name" value="RHAMNOSYLTRANSFERASE WBBL"/>
    <property type="match status" value="1"/>
</dbReference>
<dbReference type="InterPro" id="IPR001173">
    <property type="entry name" value="Glyco_trans_2-like"/>
</dbReference>
<organism evidence="2 3">
    <name type="scientific">Roseospira marina</name>
    <dbReference type="NCBI Taxonomy" id="140057"/>
    <lineage>
        <taxon>Bacteria</taxon>
        <taxon>Pseudomonadati</taxon>
        <taxon>Pseudomonadota</taxon>
        <taxon>Alphaproteobacteria</taxon>
        <taxon>Rhodospirillales</taxon>
        <taxon>Rhodospirillaceae</taxon>
        <taxon>Roseospira</taxon>
    </lineage>
</organism>
<dbReference type="Gene3D" id="3.90.550.10">
    <property type="entry name" value="Spore Coat Polysaccharide Biosynthesis Protein SpsA, Chain A"/>
    <property type="match status" value="1"/>
</dbReference>
<sequence length="1068" mass="116486">MSIVQPTASTETVAPGPEGLFPFDVVRTLPLPPLWQSRETRAWQGHIPFARWLLTQTRPNTLVELGVHRGDSYCTFCETIVAHGLPTRLWGVDTWQGDEHAGHYGDVILGTLRAHHDPRYDAFSTLVRALFADAARDFAPGSLDIVHIDGLHTYDAARDDFETFLPKMSAAGVMLFHDISEYHSDFGVWRLWQELTDRYPSFTFTHSSGLGVLAVGTAPPPAIQWLTGLPEDEAAAVRQFFQAMGDGLQNAASGRVLEDRITWLNARLETQAESQYRLQSSLNVTVDTMTGALRRAYEDVGPYVRQLEFDVAQRGAEVERLQVELDAVRGDLNAVLRSSSWKLTAPLRTLAGGGAVRGYAKALILRVLHRVPGGEAILRARADLVRRMRGAGAVPAVPDLSAAKEALRQRTDADLRALLEGEGRVRLPSSARPSVSVVLVLWNQAALTLACLRGLETEFGVPLEVVIVNNASTDETGALLERVDGARVIRNTDNVGFLKAVNQAVAAATGEHVLLLNNDAILRPGSLAAAVATLESDATVGAVGGRIVLPNGRLQEAGSLIWSDGSCLGYARDLPPEAGEAMFRRDVDYCSGAFLLFRRGTFNDLGGFDEAYAPAYYEEADFCMRLWAAGLRVVFEPLVVIDHYEFGSAGKSEAAIAQQRKNHALFRAKHAEALDARHEAPNLERILWARHRLPAGTERVLILDDRVPMAHLGSGFPRTRTLLQAVAESGRFVTFYPMDKPDEDWAETFEALPPGVEVAMGRGRPGLAAFLRERADYYDTIVVSRPHNMELYKAALASSKPAITPRATVIYDAEAVFAVRDLNKARVFGAGAAAIQRAEAAIGAEVALAQGAARVVSVSEGEAAHFRAAGHTDVRVLGHSLTPTPSTRAFADRRGLLFVGLLRDEDTPNVDSLVWFHREILPLFQARLEKVVEVLVAGRSDAPSVRALGQQGLTLLGPVPDLTPLYEQARVFIAPTRYAGGIPHKIHEAAARGVPVVATPLLAKQLDWRDGEHLLVGDTAQAFAEQLARLYTDEALWESIRANALARVQAECDPDAFKDRVRSILARG</sequence>
<dbReference type="SUPFAM" id="SSF53448">
    <property type="entry name" value="Nucleotide-diphospho-sugar transferases"/>
    <property type="match status" value="1"/>
</dbReference>
<protein>
    <submittedName>
        <fullName evidence="2">Glycosyltransferase</fullName>
    </submittedName>
</protein>
<dbReference type="GO" id="GO:0016740">
    <property type="term" value="F:transferase activity"/>
    <property type="evidence" value="ECO:0007669"/>
    <property type="project" value="UniProtKB-KW"/>
</dbReference>
<dbReference type="Pfam" id="PF00535">
    <property type="entry name" value="Glycos_transf_2"/>
    <property type="match status" value="1"/>
</dbReference>
<dbReference type="Pfam" id="PF13692">
    <property type="entry name" value="Glyco_trans_1_4"/>
    <property type="match status" value="1"/>
</dbReference>
<dbReference type="Proteomes" id="UP000324065">
    <property type="component" value="Unassembled WGS sequence"/>
</dbReference>
<dbReference type="Gene3D" id="3.40.50.2000">
    <property type="entry name" value="Glycogen Phosphorylase B"/>
    <property type="match status" value="1"/>
</dbReference>
<dbReference type="EMBL" id="VWPJ01000022">
    <property type="protein sequence ID" value="KAA5604163.1"/>
    <property type="molecule type" value="Genomic_DNA"/>
</dbReference>
<keyword evidence="3" id="KW-1185">Reference proteome</keyword>
<dbReference type="SUPFAM" id="SSF53756">
    <property type="entry name" value="UDP-Glycosyltransferase/glycogen phosphorylase"/>
    <property type="match status" value="1"/>
</dbReference>
<comment type="caution">
    <text evidence="2">The sequence shown here is derived from an EMBL/GenBank/DDBJ whole genome shotgun (WGS) entry which is preliminary data.</text>
</comment>
<dbReference type="PANTHER" id="PTHR43179">
    <property type="entry name" value="RHAMNOSYLTRANSFERASE WBBL"/>
    <property type="match status" value="1"/>
</dbReference>
<keyword evidence="2" id="KW-0808">Transferase</keyword>
<gene>
    <name evidence="2" type="ORF">F1188_17430</name>
</gene>
<dbReference type="SUPFAM" id="SSF53335">
    <property type="entry name" value="S-adenosyl-L-methionine-dependent methyltransferases"/>
    <property type="match status" value="1"/>
</dbReference>
<dbReference type="OrthoDB" id="9783791at2"/>
<dbReference type="RefSeq" id="WP_150063726.1">
    <property type="nucleotide sequence ID" value="NZ_JACHII010000022.1"/>
</dbReference>
<feature type="domain" description="Glycosyltransferase 2-like" evidence="1">
    <location>
        <begin position="436"/>
        <end position="605"/>
    </location>
</feature>
<evidence type="ECO:0000313" key="2">
    <source>
        <dbReference type="EMBL" id="KAA5604163.1"/>
    </source>
</evidence>
<proteinExistence type="predicted"/>